<evidence type="ECO:0000313" key="3">
    <source>
        <dbReference type="Proteomes" id="UP001059120"/>
    </source>
</evidence>
<keyword evidence="1" id="KW-0472">Membrane</keyword>
<keyword evidence="1" id="KW-1133">Transmembrane helix</keyword>
<dbReference type="SUPFAM" id="SSF54523">
    <property type="entry name" value="Pili subunits"/>
    <property type="match status" value="1"/>
</dbReference>
<dbReference type="NCBIfam" id="TIGR02532">
    <property type="entry name" value="IV_pilin_GFxxxE"/>
    <property type="match status" value="1"/>
</dbReference>
<dbReference type="Pfam" id="PF07963">
    <property type="entry name" value="N_methyl"/>
    <property type="match status" value="1"/>
</dbReference>
<reference evidence="2" key="1">
    <citation type="submission" date="2022-01" db="EMBL/GenBank/DDBJ databases">
        <title>Alginate degradation mechanism of Vibrio pelagius WXL662.</title>
        <authorList>
            <person name="He X."/>
        </authorList>
    </citation>
    <scope>NUCLEOTIDE SEQUENCE</scope>
    <source>
        <strain evidence="2">WXL662</strain>
    </source>
</reference>
<organism evidence="2 3">
    <name type="scientific">Vibrio pelagius</name>
    <dbReference type="NCBI Taxonomy" id="28169"/>
    <lineage>
        <taxon>Bacteria</taxon>
        <taxon>Pseudomonadati</taxon>
        <taxon>Pseudomonadota</taxon>
        <taxon>Gammaproteobacteria</taxon>
        <taxon>Vibrionales</taxon>
        <taxon>Vibrionaceae</taxon>
        <taxon>Vibrio</taxon>
    </lineage>
</organism>
<protein>
    <submittedName>
        <fullName evidence="2">Prepilin-type N-terminal cleavage/methylation domain-containing protein</fullName>
    </submittedName>
</protein>
<keyword evidence="3" id="KW-1185">Reference proteome</keyword>
<gene>
    <name evidence="2" type="ORF">LZI70_05335</name>
</gene>
<dbReference type="InterPro" id="IPR012902">
    <property type="entry name" value="N_methyl_site"/>
</dbReference>
<dbReference type="EMBL" id="CP090614">
    <property type="protein sequence ID" value="UTT85699.1"/>
    <property type="molecule type" value="Genomic_DNA"/>
</dbReference>
<evidence type="ECO:0000313" key="2">
    <source>
        <dbReference type="EMBL" id="UTT85699.1"/>
    </source>
</evidence>
<sequence length="170" mass="18685">MKRSLPSYGFTLVELIIVIIIIAIVSITAVSRMSGRSSFELYALQDQVISVVRQVQVNRMQSNLDSSSPLDQDNFQLSANNHCLGSPKSCSPDELSNARSDRVFDDRYRFRYQPNLINNTLVFDLLGNPTLAASAGVGIEISEQANPGNRVWVCINEQGFVSAEIGGCGR</sequence>
<proteinExistence type="predicted"/>
<dbReference type="Proteomes" id="UP001059120">
    <property type="component" value="Chromosome 1"/>
</dbReference>
<dbReference type="Gene3D" id="3.30.700.10">
    <property type="entry name" value="Glycoprotein, Type 4 Pilin"/>
    <property type="match status" value="1"/>
</dbReference>
<keyword evidence="1" id="KW-0812">Transmembrane</keyword>
<dbReference type="InterPro" id="IPR045584">
    <property type="entry name" value="Pilin-like"/>
</dbReference>
<evidence type="ECO:0000256" key="1">
    <source>
        <dbReference type="SAM" id="Phobius"/>
    </source>
</evidence>
<name>A0ABY5G6B9_VIBPE</name>
<accession>A0ABY5G6B9</accession>
<dbReference type="RefSeq" id="WP_255231555.1">
    <property type="nucleotide sequence ID" value="NZ_CP090614.1"/>
</dbReference>
<feature type="transmembrane region" description="Helical" evidence="1">
    <location>
        <begin position="12"/>
        <end position="30"/>
    </location>
</feature>